<dbReference type="InterPro" id="IPR013249">
    <property type="entry name" value="RNA_pol_sigma70_r4_t2"/>
</dbReference>
<proteinExistence type="predicted"/>
<dbReference type="AlphaFoldDB" id="A0A329QBG0"/>
<dbReference type="InterPro" id="IPR014284">
    <property type="entry name" value="RNA_pol_sigma-70_dom"/>
</dbReference>
<dbReference type="SUPFAM" id="SSF88659">
    <property type="entry name" value="Sigma3 and sigma4 domains of RNA polymerase sigma factors"/>
    <property type="match status" value="1"/>
</dbReference>
<dbReference type="Proteomes" id="UP000250642">
    <property type="component" value="Unassembled WGS sequence"/>
</dbReference>
<protein>
    <recommendedName>
        <fullName evidence="1">RNA polymerase sigma factor 70 region 4 type 2 domain-containing protein</fullName>
    </recommendedName>
</protein>
<dbReference type="GO" id="GO:0016987">
    <property type="term" value="F:sigma factor activity"/>
    <property type="evidence" value="ECO:0007669"/>
    <property type="project" value="InterPro"/>
</dbReference>
<evidence type="ECO:0000313" key="3">
    <source>
        <dbReference type="Proteomes" id="UP000250642"/>
    </source>
</evidence>
<evidence type="ECO:0000259" key="1">
    <source>
        <dbReference type="Pfam" id="PF08281"/>
    </source>
</evidence>
<dbReference type="GO" id="GO:0003677">
    <property type="term" value="F:DNA binding"/>
    <property type="evidence" value="ECO:0007669"/>
    <property type="project" value="InterPro"/>
</dbReference>
<sequence length="143" mass="16527">MNHDDSYVEDKVEEEKRFVAYISSLLHYNSINFDKKNRKFNERFALILDDTDYKELTSGVEEDAIQNSEILENQISDPDLYATFMNLTTKERQILNLSISKELKNTEIARLLNISEQSVSKTKKTALIKMRREISTLGGSKNG</sequence>
<dbReference type="Pfam" id="PF08281">
    <property type="entry name" value="Sigma70_r4_2"/>
    <property type="match status" value="1"/>
</dbReference>
<dbReference type="RefSeq" id="WP_113056300.1">
    <property type="nucleotide sequence ID" value="NZ_QEVW01000033.1"/>
</dbReference>
<dbReference type="EMBL" id="QEVW01000033">
    <property type="protein sequence ID" value="RAW09750.1"/>
    <property type="molecule type" value="Genomic_DNA"/>
</dbReference>
<feature type="domain" description="RNA polymerase sigma factor 70 region 4 type 2" evidence="1">
    <location>
        <begin position="82"/>
        <end position="127"/>
    </location>
</feature>
<name>A0A329QBG0_9BACL</name>
<accession>A0A329QBG0</accession>
<dbReference type="NCBIfam" id="TIGR02937">
    <property type="entry name" value="sigma70-ECF"/>
    <property type="match status" value="1"/>
</dbReference>
<reference evidence="2 3" key="1">
    <citation type="submission" date="2018-04" db="EMBL/GenBank/DDBJ databases">
        <title>Paenibacillus taichungensis Genome sequencing and assembly.</title>
        <authorList>
            <person name="Xu J."/>
            <person name="Rensing C."/>
            <person name="Mazhar H.S."/>
        </authorList>
    </citation>
    <scope>NUCLEOTIDE SEQUENCE [LARGE SCALE GENOMIC DNA]</scope>
    <source>
        <strain evidence="2 3">NC1</strain>
    </source>
</reference>
<dbReference type="Gene3D" id="1.20.140.160">
    <property type="match status" value="1"/>
</dbReference>
<evidence type="ECO:0000313" key="2">
    <source>
        <dbReference type="EMBL" id="RAW09750.1"/>
    </source>
</evidence>
<dbReference type="GO" id="GO:0006352">
    <property type="term" value="P:DNA-templated transcription initiation"/>
    <property type="evidence" value="ECO:0007669"/>
    <property type="project" value="InterPro"/>
</dbReference>
<gene>
    <name evidence="2" type="ORF">DC345_30280</name>
</gene>
<comment type="caution">
    <text evidence="2">The sequence shown here is derived from an EMBL/GenBank/DDBJ whole genome shotgun (WGS) entry which is preliminary data.</text>
</comment>
<dbReference type="InterPro" id="IPR013324">
    <property type="entry name" value="RNA_pol_sigma_r3/r4-like"/>
</dbReference>
<organism evidence="2 3">
    <name type="scientific">Paenibacillus taichungensis</name>
    <dbReference type="NCBI Taxonomy" id="484184"/>
    <lineage>
        <taxon>Bacteria</taxon>
        <taxon>Bacillati</taxon>
        <taxon>Bacillota</taxon>
        <taxon>Bacilli</taxon>
        <taxon>Bacillales</taxon>
        <taxon>Paenibacillaceae</taxon>
        <taxon>Paenibacillus</taxon>
    </lineage>
</organism>